<dbReference type="AlphaFoldDB" id="A0A7S0TBB8"/>
<gene>
    <name evidence="2" type="ORF">CFRA1165_LOCUS348</name>
</gene>
<evidence type="ECO:0000256" key="1">
    <source>
        <dbReference type="SAM" id="SignalP"/>
    </source>
</evidence>
<name>A0A7S0TBB8_9STRA</name>
<feature type="chain" id="PRO_5030522097" evidence="1">
    <location>
        <begin position="20"/>
        <end position="465"/>
    </location>
</feature>
<feature type="signal peptide" evidence="1">
    <location>
        <begin position="1"/>
        <end position="19"/>
    </location>
</feature>
<proteinExistence type="predicted"/>
<sequence length="465" mass="51607">MTRSPPAILSSLLATCALAFLFAAVATRGRMGTSISMYLQESTEEESASGNVEHFLAVYKRTYVSLDPSRDGKFLQSVLGMSVTTNQVVMDQGENETCAKREVLSTLDNFQLHFFHSYKYPSRLQAEQWLRNWIEDHANMSVTTWDVFASPSVTLYSPWLTPFLHRLEEHDVNHVRYYQVHKIGAVMYSVVLNIPYSGLTLEVISDENLASRDQVDDSTFNPINEHMCPTSLTVHQDLEQLRSTYSLLGGRHTNEHGLPDLLLVSLGFPSTVPGRFSHFVSSVFGRVGIFPKSTSKFDTSCHCWNVQLATTVTINGTAVTSPVYMKAIANQGARPSITGSKLEQFEDDVATSHLKFMATPNEGWDAYVDMHPGLHVNKLLDGIPQTLRQDGYSYTMHPSCMGCAAGSIWATGVTPWAIEMQGAFASSDGREMKTQSLIDYCSNTTNGDTRENIDLLSQGEGSHVE</sequence>
<keyword evidence="1" id="KW-0732">Signal</keyword>
<dbReference type="EMBL" id="HBFH01000469">
    <property type="protein sequence ID" value="CAD8730659.1"/>
    <property type="molecule type" value="Transcribed_RNA"/>
</dbReference>
<accession>A0A7S0TBB8</accession>
<evidence type="ECO:0000313" key="2">
    <source>
        <dbReference type="EMBL" id="CAD8730659.1"/>
    </source>
</evidence>
<organism evidence="2">
    <name type="scientific">Chrysocystis fragilis</name>
    <dbReference type="NCBI Taxonomy" id="1411660"/>
    <lineage>
        <taxon>Eukaryota</taxon>
        <taxon>Sar</taxon>
        <taxon>Stramenopiles</taxon>
        <taxon>Ochrophyta</taxon>
        <taxon>Pelagophyceae</taxon>
        <taxon>Sarcinochrysidales</taxon>
        <taxon>Chrysocystaceae</taxon>
        <taxon>Chrysocystis</taxon>
    </lineage>
</organism>
<protein>
    <submittedName>
        <fullName evidence="2">Uncharacterized protein</fullName>
    </submittedName>
</protein>
<reference evidence="2" key="1">
    <citation type="submission" date="2021-01" db="EMBL/GenBank/DDBJ databases">
        <authorList>
            <person name="Corre E."/>
            <person name="Pelletier E."/>
            <person name="Niang G."/>
            <person name="Scheremetjew M."/>
            <person name="Finn R."/>
            <person name="Kale V."/>
            <person name="Holt S."/>
            <person name="Cochrane G."/>
            <person name="Meng A."/>
            <person name="Brown T."/>
            <person name="Cohen L."/>
        </authorList>
    </citation>
    <scope>NUCLEOTIDE SEQUENCE</scope>
    <source>
        <strain evidence="2">CCMP3189</strain>
    </source>
</reference>